<reference evidence="5 6" key="1">
    <citation type="journal article" date="2011" name="Stand. Genomic Sci.">
        <title>Complete genome sequence of the hyperthermophilic chemolithoautotroph Pyrolobus fumarii type strain (1A).</title>
        <authorList>
            <person name="Anderson I."/>
            <person name="Goker M."/>
            <person name="Nolan M."/>
            <person name="Lucas S."/>
            <person name="Hammon N."/>
            <person name="Deshpande S."/>
            <person name="Cheng J.F."/>
            <person name="Tapia R."/>
            <person name="Han C."/>
            <person name="Goodwin L."/>
            <person name="Pitluck S."/>
            <person name="Huntemann M."/>
            <person name="Liolios K."/>
            <person name="Ivanova N."/>
            <person name="Pagani I."/>
            <person name="Mavromatis K."/>
            <person name="Ovchinikova G."/>
            <person name="Pati A."/>
            <person name="Chen A."/>
            <person name="Palaniappan K."/>
            <person name="Land M."/>
            <person name="Hauser L."/>
            <person name="Brambilla E.M."/>
            <person name="Huber H."/>
            <person name="Yasawong M."/>
            <person name="Rohde M."/>
            <person name="Spring S."/>
            <person name="Abt B."/>
            <person name="Sikorski J."/>
            <person name="Wirth R."/>
            <person name="Detter J.C."/>
            <person name="Woyke T."/>
            <person name="Bristow J."/>
            <person name="Eisen J.A."/>
            <person name="Markowitz V."/>
            <person name="Hugenholtz P."/>
            <person name="Kyrpides N.C."/>
            <person name="Klenk H.P."/>
            <person name="Lapidus A."/>
        </authorList>
    </citation>
    <scope>NUCLEOTIDE SEQUENCE [LARGE SCALE GENOMIC DNA]</scope>
    <source>
        <strain evidence="6">DSM 11204 / 1A</strain>
    </source>
</reference>
<dbReference type="SUPFAM" id="SSF51569">
    <property type="entry name" value="Aldolase"/>
    <property type="match status" value="1"/>
</dbReference>
<dbReference type="KEGG" id="pfm:Pyrfu_0853"/>
<dbReference type="InParanoid" id="G0EDV3"/>
<dbReference type="PANTHER" id="PTHR43699:SF1">
    <property type="entry name" value="3-DEHYDROQUINATE DEHYDRATASE"/>
    <property type="match status" value="1"/>
</dbReference>
<gene>
    <name evidence="5" type="ordered locus">Pyrfu_0853</name>
</gene>
<proteinExistence type="predicted"/>
<dbReference type="eggNOG" id="arCOG02097">
    <property type="taxonomic scope" value="Archaea"/>
</dbReference>
<dbReference type="Proteomes" id="UP000001037">
    <property type="component" value="Chromosome"/>
</dbReference>
<evidence type="ECO:0000256" key="1">
    <source>
        <dbReference type="ARBA" id="ARBA00001864"/>
    </source>
</evidence>
<protein>
    <recommendedName>
        <fullName evidence="2">3-dehydroquinate dehydratase</fullName>
        <ecNumber evidence="2">4.2.1.10</ecNumber>
    </recommendedName>
</protein>
<evidence type="ECO:0000313" key="5">
    <source>
        <dbReference type="EMBL" id="AEM38722.1"/>
    </source>
</evidence>
<keyword evidence="3" id="KW-0456">Lyase</keyword>
<dbReference type="GO" id="GO:0046279">
    <property type="term" value="P:3,4-dihydroxybenzoate biosynthetic process"/>
    <property type="evidence" value="ECO:0007669"/>
    <property type="project" value="UniProtKB-ARBA"/>
</dbReference>
<dbReference type="OrthoDB" id="34329at2157"/>
<name>G0EDV3_PYRF1</name>
<dbReference type="EC" id="4.2.1.10" evidence="2"/>
<evidence type="ECO:0000256" key="3">
    <source>
        <dbReference type="ARBA" id="ARBA00023239"/>
    </source>
</evidence>
<dbReference type="Pfam" id="PF01487">
    <property type="entry name" value="DHquinase_I"/>
    <property type="match status" value="1"/>
</dbReference>
<dbReference type="InterPro" id="IPR001381">
    <property type="entry name" value="DHquinase_I"/>
</dbReference>
<dbReference type="RefSeq" id="WP_014026399.1">
    <property type="nucleotide sequence ID" value="NC_015931.1"/>
</dbReference>
<accession>G0EDV3</accession>
<keyword evidence="6" id="KW-1185">Reference proteome</keyword>
<dbReference type="STRING" id="694429.Pyrfu_0853"/>
<evidence type="ECO:0000256" key="4">
    <source>
        <dbReference type="ARBA" id="ARBA00023270"/>
    </source>
</evidence>
<dbReference type="Gene3D" id="3.20.20.70">
    <property type="entry name" value="Aldolase class I"/>
    <property type="match status" value="1"/>
</dbReference>
<dbReference type="InterPro" id="IPR013785">
    <property type="entry name" value="Aldolase_TIM"/>
</dbReference>
<dbReference type="EMBL" id="CP002838">
    <property type="protein sequence ID" value="AEM38722.1"/>
    <property type="molecule type" value="Genomic_DNA"/>
</dbReference>
<dbReference type="HOGENOM" id="CLU_1154385_0_0_2"/>
<dbReference type="InterPro" id="IPR050146">
    <property type="entry name" value="Type-I_3-dehydroquinase"/>
</dbReference>
<dbReference type="GO" id="GO:0003855">
    <property type="term" value="F:3-dehydroquinate dehydratase activity"/>
    <property type="evidence" value="ECO:0007669"/>
    <property type="project" value="UniProtKB-EC"/>
</dbReference>
<keyword evidence="4" id="KW-0704">Schiff base</keyword>
<dbReference type="AlphaFoldDB" id="G0EDV3"/>
<organism evidence="5 6">
    <name type="scientific">Pyrolobus fumarii (strain DSM 11204 / 1A)</name>
    <dbReference type="NCBI Taxonomy" id="694429"/>
    <lineage>
        <taxon>Archaea</taxon>
        <taxon>Thermoproteota</taxon>
        <taxon>Thermoprotei</taxon>
        <taxon>Desulfurococcales</taxon>
        <taxon>Pyrodictiaceae</taxon>
        <taxon>Pyrolobus</taxon>
    </lineage>
</organism>
<evidence type="ECO:0000313" key="6">
    <source>
        <dbReference type="Proteomes" id="UP000001037"/>
    </source>
</evidence>
<sequence length="240" mass="26696">MIVAAVPVKELSDLAKAHHALSTPLVDAVELRLDYLPSLDDMLRVVREASEAGILSRSIVTVRAWWEGGVNKFSDEERINVLRAALDHGAMLVDLEVYTLERVDLKQLEGFDWRRTLLSLHVDVENYNDGMAEYLLSSAKRLGAWGAKLAVKADLPERVSSILYWFLSEAARRNIRVAVMPYGCCMGLRLALYAAGSELLYVCASEDIGGTATGQPCLSRDTDRSLVECVKRLRMVAMRP</sequence>
<dbReference type="GeneID" id="11139326"/>
<evidence type="ECO:0000256" key="2">
    <source>
        <dbReference type="ARBA" id="ARBA00012060"/>
    </source>
</evidence>
<comment type="catalytic activity">
    <reaction evidence="1">
        <text>3-dehydroquinate = 3-dehydroshikimate + H2O</text>
        <dbReference type="Rhea" id="RHEA:21096"/>
        <dbReference type="ChEBI" id="CHEBI:15377"/>
        <dbReference type="ChEBI" id="CHEBI:16630"/>
        <dbReference type="ChEBI" id="CHEBI:32364"/>
        <dbReference type="EC" id="4.2.1.10"/>
    </reaction>
</comment>
<dbReference type="PANTHER" id="PTHR43699">
    <property type="entry name" value="3-DEHYDROQUINATE DEHYDRATASE"/>
    <property type="match status" value="1"/>
</dbReference>
<dbReference type="CDD" id="cd00502">
    <property type="entry name" value="DHQase_I"/>
    <property type="match status" value="1"/>
</dbReference>